<dbReference type="Pfam" id="PF14703">
    <property type="entry name" value="PHM7_cyt"/>
    <property type="match status" value="1"/>
</dbReference>
<accession>C1MZN6</accession>
<evidence type="ECO:0000313" key="6">
    <source>
        <dbReference type="Proteomes" id="UP000001876"/>
    </source>
</evidence>
<dbReference type="PANTHER" id="PTHR13018">
    <property type="entry name" value="PROBABLE MEMBRANE PROTEIN DUF221-RELATED"/>
    <property type="match status" value="1"/>
</dbReference>
<feature type="domain" description="CSC1/OSCA1-like cytosolic" evidence="4">
    <location>
        <begin position="235"/>
        <end position="391"/>
    </location>
</feature>
<keyword evidence="3" id="KW-0472">Membrane</keyword>
<dbReference type="GO" id="GO:0005227">
    <property type="term" value="F:calcium-activated cation channel activity"/>
    <property type="evidence" value="ECO:0007669"/>
    <property type="project" value="InterPro"/>
</dbReference>
<feature type="compositionally biased region" description="Gly residues" evidence="2">
    <location>
        <begin position="1232"/>
        <end position="1247"/>
    </location>
</feature>
<feature type="transmembrane region" description="Helical" evidence="3">
    <location>
        <begin position="643"/>
        <end position="667"/>
    </location>
</feature>
<dbReference type="RefSeq" id="XP_003060985.1">
    <property type="nucleotide sequence ID" value="XM_003060939.1"/>
</dbReference>
<evidence type="ECO:0000256" key="1">
    <source>
        <dbReference type="SAM" id="Coils"/>
    </source>
</evidence>
<dbReference type="STRING" id="564608.C1MZN6"/>
<feature type="region of interest" description="Disordered" evidence="2">
    <location>
        <begin position="1212"/>
        <end position="1280"/>
    </location>
</feature>
<name>C1MZN6_MICPC</name>
<evidence type="ECO:0000259" key="4">
    <source>
        <dbReference type="Pfam" id="PF14703"/>
    </source>
</evidence>
<organism evidence="6">
    <name type="scientific">Micromonas pusilla (strain CCMP1545)</name>
    <name type="common">Picoplanktonic green alga</name>
    <dbReference type="NCBI Taxonomy" id="564608"/>
    <lineage>
        <taxon>Eukaryota</taxon>
        <taxon>Viridiplantae</taxon>
        <taxon>Chlorophyta</taxon>
        <taxon>Mamiellophyceae</taxon>
        <taxon>Mamiellales</taxon>
        <taxon>Mamiellaceae</taxon>
        <taxon>Micromonas</taxon>
    </lineage>
</organism>
<feature type="transmembrane region" description="Helical" evidence="3">
    <location>
        <begin position="810"/>
        <end position="826"/>
    </location>
</feature>
<dbReference type="eggNOG" id="ENOG502QZ1Z">
    <property type="taxonomic scope" value="Eukaryota"/>
</dbReference>
<feature type="region of interest" description="Disordered" evidence="2">
    <location>
        <begin position="470"/>
        <end position="498"/>
    </location>
</feature>
<evidence type="ECO:0000256" key="2">
    <source>
        <dbReference type="SAM" id="MobiDB-lite"/>
    </source>
</evidence>
<dbReference type="InterPro" id="IPR027815">
    <property type="entry name" value="CSC1/OSCA1-like_cyt"/>
</dbReference>
<keyword evidence="3" id="KW-0812">Transmembrane</keyword>
<feature type="compositionally biased region" description="Basic residues" evidence="2">
    <location>
        <begin position="1268"/>
        <end position="1280"/>
    </location>
</feature>
<keyword evidence="3" id="KW-1133">Transmembrane helix</keyword>
<feature type="transmembrane region" description="Helical" evidence="3">
    <location>
        <begin position="688"/>
        <end position="713"/>
    </location>
</feature>
<dbReference type="InterPro" id="IPR045122">
    <property type="entry name" value="Csc1-like"/>
</dbReference>
<feature type="transmembrane region" description="Helical" evidence="3">
    <location>
        <begin position="847"/>
        <end position="866"/>
    </location>
</feature>
<feature type="transmembrane region" description="Helical" evidence="3">
    <location>
        <begin position="193"/>
        <end position="215"/>
    </location>
</feature>
<dbReference type="Proteomes" id="UP000001876">
    <property type="component" value="Unassembled WGS sequence"/>
</dbReference>
<dbReference type="AlphaFoldDB" id="C1MZN6"/>
<feature type="transmembrane region" description="Helical" evidence="3">
    <location>
        <begin position="105"/>
        <end position="130"/>
    </location>
</feature>
<dbReference type="KEGG" id="mpp:MICPUCDRAFT_48112"/>
<evidence type="ECO:0000313" key="5">
    <source>
        <dbReference type="EMBL" id="EEH54635.1"/>
    </source>
</evidence>
<dbReference type="GO" id="GO:0005886">
    <property type="term" value="C:plasma membrane"/>
    <property type="evidence" value="ECO:0007669"/>
    <property type="project" value="TreeGrafter"/>
</dbReference>
<feature type="compositionally biased region" description="Acidic residues" evidence="2">
    <location>
        <begin position="470"/>
        <end position="480"/>
    </location>
</feature>
<feature type="compositionally biased region" description="Basic and acidic residues" evidence="2">
    <location>
        <begin position="1250"/>
        <end position="1267"/>
    </location>
</feature>
<dbReference type="PANTHER" id="PTHR13018:SF5">
    <property type="entry name" value="RE44586P"/>
    <property type="match status" value="1"/>
</dbReference>
<proteinExistence type="predicted"/>
<feature type="transmembrane region" description="Helical" evidence="3">
    <location>
        <begin position="733"/>
        <end position="754"/>
    </location>
</feature>
<dbReference type="GeneID" id="9686424"/>
<feature type="coiled-coil region" evidence="1">
    <location>
        <begin position="302"/>
        <end position="329"/>
    </location>
</feature>
<feature type="transmembrane region" description="Helical" evidence="3">
    <location>
        <begin position="947"/>
        <end position="966"/>
    </location>
</feature>
<feature type="transmembrane region" description="Helical" evidence="3">
    <location>
        <begin position="404"/>
        <end position="424"/>
    </location>
</feature>
<keyword evidence="1" id="KW-0175">Coiled coil</keyword>
<gene>
    <name evidence="5" type="ORF">MICPUCDRAFT_48112</name>
</gene>
<keyword evidence="6" id="KW-1185">Reference proteome</keyword>
<evidence type="ECO:0000256" key="3">
    <source>
        <dbReference type="SAM" id="Phobius"/>
    </source>
</evidence>
<feature type="compositionally biased region" description="Pro residues" evidence="2">
    <location>
        <begin position="481"/>
        <end position="491"/>
    </location>
</feature>
<dbReference type="OrthoDB" id="297739at2759"/>
<sequence length="1280" mass="139826">MGKFKSTSKAVLAERRIERKMKKIAKKRAKDDTIDPMTGRKLTKRELARKRGEYIPPSAQEAEEHADDVQPRIQGPRGLKTYPLKIGVGDLGVEFGPGIAMYFNFLTWMGHMFFILFVLNFPTILIAHAAKYYGPYSHARNSTGYSNAWDEGFGGFDMASTTLGAIAPDDVEEGEWLIFDWNGMILTISKLDFLYGSMLMDLLGVVMFFIMLYFLNRRNAQIERRVDLDTIEISDYTVVVKGLPEDAGDKEEVRCFFELKFGKVVDAVLAKSDGSVVSVYRRRGALSMIYDTIHSRYIKKGKKKDKKKMEKLEKLVAKKDAKIAKLKRQKFFKTKLAFVTFNDEESYVDCLEQSPKGWFARWMMPREERFRGKHSYTVDAAPPPTDVMYENLHVSEKSRRKRRFMVGLVSVALLAVSFFGISALSKNARDMAAAVKMSDVKLAEGAEGPGGGEFANYPWTVANASSVVDEDEYEEYDGDAEPPPPPPPPPSGGASGGALTFPADFNGTHAFDRVCTPTLAQCEVAYSEPGLLTLMPFGDFMTVVPIGVAMSETEKRVKIKTLVKDLAACADPNGCQKRDEHDDVLFGCLACYCAGLQYGVKSDRKPGKWEKGDFVMSTFTNKELADIKEHCAPYLVAPGGQQAIMLIAASASVSVVNTLLKFFLKFLSPLERPDSFIALQRTIAEKVFIAQFVNTALVMLIINAAIPEIANIFANLVFAGDYRDFDTLWYEDIGGPLLLTMMVNAVVPSLMNVVGEMKSSAQRCVGRCTAWTQKKLNEIYTGPEFDIATRYGEMLMCITVTLMYGSGMPFLYVFACFYMFAISYFDRRMLLRCARRPPRYGTDLAELALAVVPWALFAHMLLGLWMHTYFLTPSVQDSTGYGKGSDDDAATNTTQADEVDSIIASGASVDNLVELARNASAAAAANEAGYSSLPDEIDRRAVQTNGFAFLLLIALFLAYMILKTVLKKLWGIVRTIFPCFDKCCGKTKIEMEDNPTFEDALMTDKLRGVTTYEMRDMPMYADIFYEGKAPKTPRKGEKEDADDSAYGATTTDDDTDADTDVDDALLAKALFGGATAAEMHGDALAGKSEDEIFDDIHALLGMPGEGQVAGLGGGGFGFGLGDDSAGTGMAMKMTMSNNAAYDAGDEDDDVMGDVNNLLGFGGGAGAGGGAFNNPTFDADAMAAPMPVSASATATATATDDVAALMRDLQIGGSASAPTGESQDAPDMASLLGFGGGGGAVGIPGWSGGARRPDGEAEEQARREDEAPRRRHRARVRRGEV</sequence>
<protein>
    <submittedName>
        <fullName evidence="5">Predicted protein</fullName>
    </submittedName>
</protein>
<dbReference type="OMA" id="LANDNAM"/>
<feature type="region of interest" description="Disordered" evidence="2">
    <location>
        <begin position="1031"/>
        <end position="1058"/>
    </location>
</feature>
<dbReference type="EMBL" id="GG663743">
    <property type="protein sequence ID" value="EEH54635.1"/>
    <property type="molecule type" value="Genomic_DNA"/>
</dbReference>
<reference evidence="5 6" key="1">
    <citation type="journal article" date="2009" name="Science">
        <title>Green evolution and dynamic adaptations revealed by genomes of the marine picoeukaryotes Micromonas.</title>
        <authorList>
            <person name="Worden A.Z."/>
            <person name="Lee J.H."/>
            <person name="Mock T."/>
            <person name="Rouze P."/>
            <person name="Simmons M.P."/>
            <person name="Aerts A.L."/>
            <person name="Allen A.E."/>
            <person name="Cuvelier M.L."/>
            <person name="Derelle E."/>
            <person name="Everett M.V."/>
            <person name="Foulon E."/>
            <person name="Grimwood J."/>
            <person name="Gundlach H."/>
            <person name="Henrissat B."/>
            <person name="Napoli C."/>
            <person name="McDonald S.M."/>
            <person name="Parker M.S."/>
            <person name="Rombauts S."/>
            <person name="Salamov A."/>
            <person name="Von Dassow P."/>
            <person name="Badger J.H."/>
            <person name="Coutinho P.M."/>
            <person name="Demir E."/>
            <person name="Dubchak I."/>
            <person name="Gentemann C."/>
            <person name="Eikrem W."/>
            <person name="Gready J.E."/>
            <person name="John U."/>
            <person name="Lanier W."/>
            <person name="Lindquist E.A."/>
            <person name="Lucas S."/>
            <person name="Mayer K.F."/>
            <person name="Moreau H."/>
            <person name="Not F."/>
            <person name="Otillar R."/>
            <person name="Panaud O."/>
            <person name="Pangilinan J."/>
            <person name="Paulsen I."/>
            <person name="Piegu B."/>
            <person name="Poliakov A."/>
            <person name="Robbens S."/>
            <person name="Schmutz J."/>
            <person name="Toulza E."/>
            <person name="Wyss T."/>
            <person name="Zelensky A."/>
            <person name="Zhou K."/>
            <person name="Armbrust E.V."/>
            <person name="Bhattacharya D."/>
            <person name="Goodenough U.W."/>
            <person name="Van de Peer Y."/>
            <person name="Grigoriev I.V."/>
        </authorList>
    </citation>
    <scope>NUCLEOTIDE SEQUENCE [LARGE SCALE GENOMIC DNA]</scope>
    <source>
        <strain evidence="5 6">CCMP1545</strain>
    </source>
</reference>